<accession>A0AAW0FSN0</accession>
<feature type="compositionally biased region" description="Low complexity" evidence="1">
    <location>
        <begin position="77"/>
        <end position="95"/>
    </location>
</feature>
<proteinExistence type="predicted"/>
<feature type="transmembrane region" description="Helical" evidence="2">
    <location>
        <begin position="107"/>
        <end position="130"/>
    </location>
</feature>
<protein>
    <submittedName>
        <fullName evidence="3">Uncharacterized protein</fullName>
    </submittedName>
</protein>
<keyword evidence="2" id="KW-0812">Transmembrane</keyword>
<keyword evidence="4" id="KW-1185">Reference proteome</keyword>
<name>A0AAW0FSN0_9APHY</name>
<feature type="region of interest" description="Disordered" evidence="1">
    <location>
        <begin position="71"/>
        <end position="95"/>
    </location>
</feature>
<evidence type="ECO:0000313" key="3">
    <source>
        <dbReference type="EMBL" id="KAK7682307.1"/>
    </source>
</evidence>
<reference evidence="3 4" key="1">
    <citation type="submission" date="2022-09" db="EMBL/GenBank/DDBJ databases">
        <authorList>
            <person name="Palmer J.M."/>
        </authorList>
    </citation>
    <scope>NUCLEOTIDE SEQUENCE [LARGE SCALE GENOMIC DNA]</scope>
    <source>
        <strain evidence="3 4">DSM 7382</strain>
    </source>
</reference>
<evidence type="ECO:0000256" key="1">
    <source>
        <dbReference type="SAM" id="MobiDB-lite"/>
    </source>
</evidence>
<comment type="caution">
    <text evidence="3">The sequence shown here is derived from an EMBL/GenBank/DDBJ whole genome shotgun (WGS) entry which is preliminary data.</text>
</comment>
<evidence type="ECO:0000256" key="2">
    <source>
        <dbReference type="SAM" id="Phobius"/>
    </source>
</evidence>
<dbReference type="Proteomes" id="UP001385951">
    <property type="component" value="Unassembled WGS sequence"/>
</dbReference>
<sequence length="139" mass="15877">MRETQSRGHSNTKYYYNFRLSKRLGLSYIPHSFTTNLVKMTGYFTLPNPPARVADSPSIYLEKGAYRMRAPRRRRTPTPLNLHTPSLSTSSSSSITNKGTNALHERWLLLLVFVLVMAVMTCFGVAYYLFATSPRVPLR</sequence>
<keyword evidence="2" id="KW-1133">Transmembrane helix</keyword>
<dbReference type="AlphaFoldDB" id="A0AAW0FSN0"/>
<gene>
    <name evidence="3" type="ORF">QCA50_014510</name>
</gene>
<evidence type="ECO:0000313" key="4">
    <source>
        <dbReference type="Proteomes" id="UP001385951"/>
    </source>
</evidence>
<keyword evidence="2" id="KW-0472">Membrane</keyword>
<organism evidence="3 4">
    <name type="scientific">Cerrena zonata</name>
    <dbReference type="NCBI Taxonomy" id="2478898"/>
    <lineage>
        <taxon>Eukaryota</taxon>
        <taxon>Fungi</taxon>
        <taxon>Dikarya</taxon>
        <taxon>Basidiomycota</taxon>
        <taxon>Agaricomycotina</taxon>
        <taxon>Agaricomycetes</taxon>
        <taxon>Polyporales</taxon>
        <taxon>Cerrenaceae</taxon>
        <taxon>Cerrena</taxon>
    </lineage>
</organism>
<dbReference type="EMBL" id="JASBNA010000036">
    <property type="protein sequence ID" value="KAK7682307.1"/>
    <property type="molecule type" value="Genomic_DNA"/>
</dbReference>